<evidence type="ECO:0000256" key="1">
    <source>
        <dbReference type="SAM" id="MobiDB-lite"/>
    </source>
</evidence>
<dbReference type="Gene3D" id="3.40.50.150">
    <property type="entry name" value="Vaccinia Virus protein VP39"/>
    <property type="match status" value="1"/>
</dbReference>
<protein>
    <submittedName>
        <fullName evidence="2">Uncharacterized protein</fullName>
    </submittedName>
</protein>
<feature type="compositionally biased region" description="Basic and acidic residues" evidence="1">
    <location>
        <begin position="1"/>
        <end position="12"/>
    </location>
</feature>
<feature type="region of interest" description="Disordered" evidence="1">
    <location>
        <begin position="706"/>
        <end position="729"/>
    </location>
</feature>
<reference evidence="2 3" key="1">
    <citation type="journal article" date="2007" name="Proc. Natl. Acad. Sci. U.S.A.">
        <title>The tiny eukaryote Ostreococcus provides genomic insights into the paradox of plankton speciation.</title>
        <authorList>
            <person name="Palenik B."/>
            <person name="Grimwood J."/>
            <person name="Aerts A."/>
            <person name="Rouze P."/>
            <person name="Salamov A."/>
            <person name="Putnam N."/>
            <person name="Dupont C."/>
            <person name="Jorgensen R."/>
            <person name="Derelle E."/>
            <person name="Rombauts S."/>
            <person name="Zhou K."/>
            <person name="Otillar R."/>
            <person name="Merchant S.S."/>
            <person name="Podell S."/>
            <person name="Gaasterland T."/>
            <person name="Napoli C."/>
            <person name="Gendler K."/>
            <person name="Manuell A."/>
            <person name="Tai V."/>
            <person name="Vallon O."/>
            <person name="Piganeau G."/>
            <person name="Jancek S."/>
            <person name="Heijde M."/>
            <person name="Jabbari K."/>
            <person name="Bowler C."/>
            <person name="Lohr M."/>
            <person name="Robbens S."/>
            <person name="Werner G."/>
            <person name="Dubchak I."/>
            <person name="Pazour G.J."/>
            <person name="Ren Q."/>
            <person name="Paulsen I."/>
            <person name="Delwiche C."/>
            <person name="Schmutz J."/>
            <person name="Rokhsar D."/>
            <person name="Van de Peer Y."/>
            <person name="Moreau H."/>
            <person name="Grigoriev I.V."/>
        </authorList>
    </citation>
    <scope>NUCLEOTIDE SEQUENCE [LARGE SCALE GENOMIC DNA]</scope>
    <source>
        <strain evidence="2 3">CCE9901</strain>
    </source>
</reference>
<dbReference type="InterPro" id="IPR029063">
    <property type="entry name" value="SAM-dependent_MTases_sf"/>
</dbReference>
<gene>
    <name evidence="2" type="ORF">OSTLU_17675</name>
</gene>
<dbReference type="HOGENOM" id="CLU_342698_0_0_1"/>
<dbReference type="Gene3D" id="2.60.120.620">
    <property type="entry name" value="q2cbj1_9rhob like domain"/>
    <property type="match status" value="1"/>
</dbReference>
<dbReference type="eggNOG" id="ENOG502SUVA">
    <property type="taxonomic scope" value="Eukaryota"/>
</dbReference>
<evidence type="ECO:0000313" key="2">
    <source>
        <dbReference type="EMBL" id="ABO99143.1"/>
    </source>
</evidence>
<sequence>MPRPRDDARDTARASPSVDSTASLRSFVARLSSPSSRERAAAAESLLELRIGDEGHGAAWALALCASGCVVPLLRSVQAVERDSATGAPVESADADALAASDGALLVLSELGGVANGLLENEGYQVELDESTGQPIFVDSSSGMASATTPTLRAQDELDAEERWTFALLIETLTLVTPLGVDARTGKLTWSVEVIEHVERAEDSGLEALSVIDMAVEDGSGGECTRALVRGPWRGSDGAVEAEKDPNEPLGLALDSWRDATYVAVAMASPGDGPVRRVLALGCAGGAAVASFMRTYSPETRVDVVEQDGTVVDLMVKYFGLECTRCDKKVHASDAGARGEIRVWSEDFLDFLERASGAKYDAIVGSWPQGDDETIVLRVRTLINADTGVLALSGMNGSALEALGDNAHLLRDPADVTFEDVESRPEKRTRTSATSDVRERDIVCTWFDPSKNVESFHPEHWHARLREKLGADAARFPYRIADVDTHGHFTVLDYAANDEDEDVRNLPAIDDKNSAWDAFGDEGEDAAPGKAISTNVFDATYWNAILSTHGCAVSSNSDATVSEIDASATQEHVASLQENGYVWGDVIVPIKDTNALRSGIEALVDAKWPPACIFVSDVAWRVIDLLFAHAEVLLGGECVLEPSVAAFKLEKDASGKRYIGNNFGVPHRDYSLSDAVDEDGKTQVLSLWLPLNRVTETSGCMYVVSKKDDEDGGRSDVSKSAPEVPRGAAKPLAPVDAGALLAWSGNIIHWGSACEIDSPDPPRMSVAFVFRRRGRAEARADARCPPLDRAAARAADLRRRLDVIHHAIGVFEHWYGDTDEIKARLKQ</sequence>
<dbReference type="GeneID" id="5004889"/>
<evidence type="ECO:0000313" key="3">
    <source>
        <dbReference type="Proteomes" id="UP000001568"/>
    </source>
</evidence>
<dbReference type="EMBL" id="CP000592">
    <property type="protein sequence ID" value="ABO99143.1"/>
    <property type="molecule type" value="Genomic_DNA"/>
</dbReference>
<dbReference type="Proteomes" id="UP000001568">
    <property type="component" value="Chromosome 12"/>
</dbReference>
<dbReference type="OMA" id="TETSGCM"/>
<name>A4S5Y2_OSTLU</name>
<dbReference type="SUPFAM" id="SSF53335">
    <property type="entry name" value="S-adenosyl-L-methionine-dependent methyltransferases"/>
    <property type="match status" value="1"/>
</dbReference>
<keyword evidence="3" id="KW-1185">Reference proteome</keyword>
<dbReference type="RefSeq" id="XP_001420850.1">
    <property type="nucleotide sequence ID" value="XM_001420813.1"/>
</dbReference>
<feature type="region of interest" description="Disordered" evidence="1">
    <location>
        <begin position="1"/>
        <end position="21"/>
    </location>
</feature>
<dbReference type="AlphaFoldDB" id="A4S5Y2"/>
<dbReference type="Gramene" id="ABO99143">
    <property type="protein sequence ID" value="ABO99143"/>
    <property type="gene ID" value="OSTLU_17675"/>
</dbReference>
<accession>A4S5Y2</accession>
<dbReference type="KEGG" id="olu:OSTLU_17675"/>
<feature type="compositionally biased region" description="Basic and acidic residues" evidence="1">
    <location>
        <begin position="706"/>
        <end position="717"/>
    </location>
</feature>
<proteinExistence type="predicted"/>
<organism evidence="2 3">
    <name type="scientific">Ostreococcus lucimarinus (strain CCE9901)</name>
    <dbReference type="NCBI Taxonomy" id="436017"/>
    <lineage>
        <taxon>Eukaryota</taxon>
        <taxon>Viridiplantae</taxon>
        <taxon>Chlorophyta</taxon>
        <taxon>Mamiellophyceae</taxon>
        <taxon>Mamiellales</taxon>
        <taxon>Bathycoccaceae</taxon>
        <taxon>Ostreococcus</taxon>
    </lineage>
</organism>
<dbReference type="OrthoDB" id="498818at2759"/>
<dbReference type="SUPFAM" id="SSF51197">
    <property type="entry name" value="Clavaminate synthase-like"/>
    <property type="match status" value="1"/>
</dbReference>